<dbReference type="EMBL" id="SFCC01000027">
    <property type="protein sequence ID" value="RZQ59299.1"/>
    <property type="molecule type" value="Genomic_DNA"/>
</dbReference>
<feature type="transmembrane region" description="Helical" evidence="1">
    <location>
        <begin position="49"/>
        <end position="72"/>
    </location>
</feature>
<dbReference type="Proteomes" id="UP000292003">
    <property type="component" value="Unassembled WGS sequence"/>
</dbReference>
<feature type="transmembrane region" description="Helical" evidence="1">
    <location>
        <begin position="391"/>
        <end position="411"/>
    </location>
</feature>
<dbReference type="InterPro" id="IPR002656">
    <property type="entry name" value="Acyl_transf_3_dom"/>
</dbReference>
<feature type="transmembrane region" description="Helical" evidence="1">
    <location>
        <begin position="180"/>
        <end position="200"/>
    </location>
</feature>
<accession>A0A4Q7IXY7</accession>
<organism evidence="3 4">
    <name type="scientific">Amycolatopsis suaedae</name>
    <dbReference type="NCBI Taxonomy" id="2510978"/>
    <lineage>
        <taxon>Bacteria</taxon>
        <taxon>Bacillati</taxon>
        <taxon>Actinomycetota</taxon>
        <taxon>Actinomycetes</taxon>
        <taxon>Pseudonocardiales</taxon>
        <taxon>Pseudonocardiaceae</taxon>
        <taxon>Amycolatopsis</taxon>
    </lineage>
</organism>
<feature type="domain" description="Acyltransferase 3" evidence="2">
    <location>
        <begin position="9"/>
        <end position="342"/>
    </location>
</feature>
<feature type="transmembrane region" description="Helical" evidence="1">
    <location>
        <begin position="324"/>
        <end position="345"/>
    </location>
</feature>
<dbReference type="GO" id="GO:0016747">
    <property type="term" value="F:acyltransferase activity, transferring groups other than amino-acyl groups"/>
    <property type="evidence" value="ECO:0007669"/>
    <property type="project" value="InterPro"/>
</dbReference>
<feature type="transmembrane region" description="Helical" evidence="1">
    <location>
        <begin position="252"/>
        <end position="275"/>
    </location>
</feature>
<keyword evidence="1" id="KW-0472">Membrane</keyword>
<proteinExistence type="predicted"/>
<dbReference type="OrthoDB" id="8206682at2"/>
<feature type="transmembrane region" description="Helical" evidence="1">
    <location>
        <begin position="92"/>
        <end position="110"/>
    </location>
</feature>
<dbReference type="RefSeq" id="WP_130479909.1">
    <property type="nucleotide sequence ID" value="NZ_SFCC01000027.1"/>
</dbReference>
<gene>
    <name evidence="3" type="ORF">EWH70_35085</name>
</gene>
<keyword evidence="1" id="KW-0812">Transmembrane</keyword>
<sequence length="420" mass="43643">MQTGQRRDIFLDVVRAGAIVGVVGQHWLMPVLAFDGEQLATGNALSTPGWWILTWLSQVMPLVFFAGGAANLLSLRRATSPRDWLGARVRRLLLPVLPLIGVWLLAPSLLRVLGVPEQPVGVAGAIAAQLLWFLSVYLLTVLATPLMAAAHRRWGLAVPAVLGAAALLVDLARFNDLGLIGYANAVFVWLAVHQLGFAYADGTLRRLTRRGALWLSAGGFGVTALMVAFGPYPASMIGMPGAPTSNMSPPSAVLLAVAVGQVGLLLAARDALVGWASRRGPSAVLGWLGPRFMSVYLWHMPALTVVGGVAVVGLGYATPEPGSVQWLLAAPTWLAATGVVLVVLLRVFGRFETLGTRPSTAPTAQLVAAGVAGSAGLLGLAATGFGDLAGVLPWVALVLAGFALGGARLTAPRPAVAVAR</sequence>
<feature type="transmembrane region" description="Helical" evidence="1">
    <location>
        <begin position="9"/>
        <end position="29"/>
    </location>
</feature>
<feature type="transmembrane region" description="Helical" evidence="1">
    <location>
        <begin position="296"/>
        <end position="318"/>
    </location>
</feature>
<keyword evidence="1" id="KW-1133">Transmembrane helix</keyword>
<dbReference type="AlphaFoldDB" id="A0A4Q7IXY7"/>
<keyword evidence="4" id="KW-1185">Reference proteome</keyword>
<feature type="transmembrane region" description="Helical" evidence="1">
    <location>
        <begin position="366"/>
        <end position="385"/>
    </location>
</feature>
<dbReference type="Pfam" id="PF01757">
    <property type="entry name" value="Acyl_transf_3"/>
    <property type="match status" value="1"/>
</dbReference>
<evidence type="ECO:0000313" key="4">
    <source>
        <dbReference type="Proteomes" id="UP000292003"/>
    </source>
</evidence>
<evidence type="ECO:0000259" key="2">
    <source>
        <dbReference type="Pfam" id="PF01757"/>
    </source>
</evidence>
<keyword evidence="3" id="KW-0012">Acyltransferase</keyword>
<feature type="transmembrane region" description="Helical" evidence="1">
    <location>
        <begin position="122"/>
        <end position="142"/>
    </location>
</feature>
<keyword evidence="3" id="KW-0808">Transferase</keyword>
<feature type="transmembrane region" description="Helical" evidence="1">
    <location>
        <begin position="154"/>
        <end position="174"/>
    </location>
</feature>
<feature type="transmembrane region" description="Helical" evidence="1">
    <location>
        <begin position="212"/>
        <end position="232"/>
    </location>
</feature>
<name>A0A4Q7IXY7_9PSEU</name>
<reference evidence="3 4" key="1">
    <citation type="submission" date="2019-02" db="EMBL/GenBank/DDBJ databases">
        <title>Draft genome sequence of Amycolatopsis sp. 8-3EHSu isolated from roots of Suaeda maritima.</title>
        <authorList>
            <person name="Duangmal K."/>
            <person name="Chantavorakit T."/>
        </authorList>
    </citation>
    <scope>NUCLEOTIDE SEQUENCE [LARGE SCALE GENOMIC DNA]</scope>
    <source>
        <strain evidence="3 4">8-3EHSu</strain>
    </source>
</reference>
<protein>
    <submittedName>
        <fullName evidence="3">Acyltransferase</fullName>
    </submittedName>
</protein>
<evidence type="ECO:0000313" key="3">
    <source>
        <dbReference type="EMBL" id="RZQ59299.1"/>
    </source>
</evidence>
<evidence type="ECO:0000256" key="1">
    <source>
        <dbReference type="SAM" id="Phobius"/>
    </source>
</evidence>
<comment type="caution">
    <text evidence="3">The sequence shown here is derived from an EMBL/GenBank/DDBJ whole genome shotgun (WGS) entry which is preliminary data.</text>
</comment>